<dbReference type="OMA" id="CFRYGPR"/>
<feature type="compositionally biased region" description="Pro residues" evidence="1">
    <location>
        <begin position="436"/>
        <end position="447"/>
    </location>
</feature>
<dbReference type="EMBL" id="LGTL01000003">
    <property type="protein sequence ID" value="KPA83761.1"/>
    <property type="molecule type" value="Genomic_DNA"/>
</dbReference>
<sequence length="665" mass="72159">MSSLLITPSTSLNSNRSGKSPQSASLITPMAHEATATAAVYDSFLARWLLETVVVQRRVATVCGGLLYVDGTAVDLSTLRDVTTEPNINGGITCVLRCADDVHACLTQCEHAVRELAHRHSPHVPYHMWVAVRVGAAGAVTAQSEELPVVTFLDLAPPADGTGEGGPLDDHIAACLREQLRLFDRQLGSPASASASATELRRERKTTSQADERWLGFLRSCQLSRAQTIGVFSLAEQAGENPFNVAAGERGCDALALSAELRQRALEEAVNNGVVHPQHAAARHRQRRLKTKKKGTQEKDKVSPPTFASAESASSTSPQTMHLLVNTPQLPSLKQTPSSSRKTTAGQICREESLSGSYNDAANTPRVVARQAVLDAEEHRARGALINSEPSSRNASGVRRALQVRPPDTSVTVVARQPSRTVSRQRRQQVFSAPAQRPPPVPVPPQPGLAATARALRGSSKTPSAKPPDCTWHSPDSVHEVLPILSPSSAARHAVSSPTTPLYRLSPANSSRRRRRPRPDFLFEVDKRNDMPSSAASPTTSASPSRATSSRRRYSALEMALLERAHSRSPRSTPAATPNNGDEVELLYPLVCIFHAELTAQDNLMAAELMARSKIELREMHFRRKLEKLNAEHNFVVASPRFWSTSSGRLYAASPNSLRPFFAAY</sequence>
<evidence type="ECO:0000256" key="1">
    <source>
        <dbReference type="SAM" id="MobiDB-lite"/>
    </source>
</evidence>
<evidence type="ECO:0000313" key="2">
    <source>
        <dbReference type="EMBL" id="KPA83761.1"/>
    </source>
</evidence>
<feature type="region of interest" description="Disordered" evidence="1">
    <location>
        <begin position="381"/>
        <end position="474"/>
    </location>
</feature>
<feature type="compositionally biased region" description="Basic and acidic residues" evidence="1">
    <location>
        <begin position="518"/>
        <end position="530"/>
    </location>
</feature>
<dbReference type="AlphaFoldDB" id="A0A0N0VGP8"/>
<protein>
    <submittedName>
        <fullName evidence="2">Uncharacterized protein</fullName>
    </submittedName>
</protein>
<accession>A0A0N0VGP8</accession>
<feature type="compositionally biased region" description="Low complexity" evidence="1">
    <location>
        <begin position="416"/>
        <end position="435"/>
    </location>
</feature>
<feature type="region of interest" description="Disordered" evidence="1">
    <location>
        <begin position="329"/>
        <end position="348"/>
    </location>
</feature>
<feature type="compositionally biased region" description="Low complexity" evidence="1">
    <location>
        <begin position="303"/>
        <end position="319"/>
    </location>
</feature>
<reference evidence="2 3" key="1">
    <citation type="submission" date="2015-07" db="EMBL/GenBank/DDBJ databases">
        <title>High-quality genome of monoxenous trypanosomatid Leptomonas pyrrhocoris.</title>
        <authorList>
            <person name="Flegontov P."/>
            <person name="Butenko A."/>
            <person name="Firsov S."/>
            <person name="Vlcek C."/>
            <person name="Logacheva M.D."/>
            <person name="Field M."/>
            <person name="Filatov D."/>
            <person name="Flegontova O."/>
            <person name="Gerasimov E."/>
            <person name="Jackson A.P."/>
            <person name="Kelly S."/>
            <person name="Opperdoes F."/>
            <person name="O'Reilly A."/>
            <person name="Votypka J."/>
            <person name="Yurchenko V."/>
            <person name="Lukes J."/>
        </authorList>
    </citation>
    <scope>NUCLEOTIDE SEQUENCE [LARGE SCALE GENOMIC DNA]</scope>
    <source>
        <strain evidence="2">H10</strain>
    </source>
</reference>
<name>A0A0N0VGP8_LEPPY</name>
<feature type="compositionally biased region" description="Low complexity" evidence="1">
    <location>
        <begin position="532"/>
        <end position="548"/>
    </location>
</feature>
<organism evidence="2 3">
    <name type="scientific">Leptomonas pyrrhocoris</name>
    <name type="common">Firebug parasite</name>
    <dbReference type="NCBI Taxonomy" id="157538"/>
    <lineage>
        <taxon>Eukaryota</taxon>
        <taxon>Discoba</taxon>
        <taxon>Euglenozoa</taxon>
        <taxon>Kinetoplastea</taxon>
        <taxon>Metakinetoplastina</taxon>
        <taxon>Trypanosomatida</taxon>
        <taxon>Trypanosomatidae</taxon>
        <taxon>Leishmaniinae</taxon>
        <taxon>Leptomonas</taxon>
    </lineage>
</organism>
<proteinExistence type="predicted"/>
<feature type="region of interest" description="Disordered" evidence="1">
    <location>
        <begin position="489"/>
        <end position="552"/>
    </location>
</feature>
<dbReference type="GeneID" id="26902288"/>
<dbReference type="Proteomes" id="UP000037923">
    <property type="component" value="Unassembled WGS sequence"/>
</dbReference>
<dbReference type="RefSeq" id="XP_015662200.1">
    <property type="nucleotide sequence ID" value="XM_015798722.1"/>
</dbReference>
<comment type="caution">
    <text evidence="2">The sequence shown here is derived from an EMBL/GenBank/DDBJ whole genome shotgun (WGS) entry which is preliminary data.</text>
</comment>
<gene>
    <name evidence="2" type="ORF">ABB37_01993</name>
</gene>
<feature type="region of interest" description="Disordered" evidence="1">
    <location>
        <begin position="1"/>
        <end position="25"/>
    </location>
</feature>
<feature type="region of interest" description="Disordered" evidence="1">
    <location>
        <begin position="273"/>
        <end position="319"/>
    </location>
</feature>
<feature type="compositionally biased region" description="Polar residues" evidence="1">
    <location>
        <begin position="329"/>
        <end position="346"/>
    </location>
</feature>
<evidence type="ECO:0000313" key="3">
    <source>
        <dbReference type="Proteomes" id="UP000037923"/>
    </source>
</evidence>
<dbReference type="OrthoDB" id="266816at2759"/>
<keyword evidence="3" id="KW-1185">Reference proteome</keyword>
<dbReference type="VEuPathDB" id="TriTrypDB:LpyrH10_03_1440"/>
<feature type="compositionally biased region" description="Basic residues" evidence="1">
    <location>
        <begin position="281"/>
        <end position="294"/>
    </location>
</feature>